<evidence type="ECO:0000256" key="2">
    <source>
        <dbReference type="ARBA" id="ARBA00009403"/>
    </source>
</evidence>
<dbReference type="AlphaFoldDB" id="E4X1S5"/>
<name>E4X1S5_OIKDI</name>
<dbReference type="OrthoDB" id="2429551at2759"/>
<comment type="subcellular location">
    <subcellularLocation>
        <location evidence="1">Cytoplasm</location>
    </subcellularLocation>
</comment>
<evidence type="ECO:0000256" key="4">
    <source>
        <dbReference type="ARBA" id="ARBA00022690"/>
    </source>
</evidence>
<dbReference type="InterPro" id="IPR000010">
    <property type="entry name" value="Cystatin_dom"/>
</dbReference>
<evidence type="ECO:0000313" key="8">
    <source>
        <dbReference type="EMBL" id="CBY23392.1"/>
    </source>
</evidence>
<feature type="domain" description="Cystatin" evidence="7">
    <location>
        <begin position="4"/>
        <end position="85"/>
    </location>
</feature>
<keyword evidence="4" id="KW-0646">Protease inhibitor</keyword>
<sequence length="98" mass="10833">MMCGGTSDVKPVDDDVRVVFEEIKAELQAQTETTGEFEIHGYKTQVVAGTNYFIKCSAAGKFVHARVFKPLPHTNEPASLHSVQHGESINETSSLEYF</sequence>
<comment type="similarity">
    <text evidence="2">Belongs to the cystatin family.</text>
</comment>
<evidence type="ECO:0000256" key="6">
    <source>
        <dbReference type="SAM" id="MobiDB-lite"/>
    </source>
</evidence>
<dbReference type="InterPro" id="IPR001713">
    <property type="entry name" value="Prot_inh_stefin"/>
</dbReference>
<dbReference type="PANTHER" id="PTHR11414">
    <property type="entry name" value="CYSTATIN FAMILY MEMBER"/>
    <property type="match status" value="1"/>
</dbReference>
<feature type="compositionally biased region" description="Polar residues" evidence="6">
    <location>
        <begin position="81"/>
        <end position="98"/>
    </location>
</feature>
<proteinExistence type="inferred from homology"/>
<dbReference type="PANTHER" id="PTHR11414:SF21">
    <property type="entry name" value="CYSTATIN 14A, TANDEM DUPLICATE 1-RELATED"/>
    <property type="match status" value="1"/>
</dbReference>
<evidence type="ECO:0000256" key="5">
    <source>
        <dbReference type="ARBA" id="ARBA00022704"/>
    </source>
</evidence>
<dbReference type="GO" id="GO:0004869">
    <property type="term" value="F:cysteine-type endopeptidase inhibitor activity"/>
    <property type="evidence" value="ECO:0007669"/>
    <property type="project" value="UniProtKB-KW"/>
</dbReference>
<keyword evidence="5" id="KW-0789">Thiol protease inhibitor</keyword>
<evidence type="ECO:0000256" key="1">
    <source>
        <dbReference type="ARBA" id="ARBA00004496"/>
    </source>
</evidence>
<organism evidence="8">
    <name type="scientific">Oikopleura dioica</name>
    <name type="common">Tunicate</name>
    <dbReference type="NCBI Taxonomy" id="34765"/>
    <lineage>
        <taxon>Eukaryota</taxon>
        <taxon>Metazoa</taxon>
        <taxon>Chordata</taxon>
        <taxon>Tunicata</taxon>
        <taxon>Appendicularia</taxon>
        <taxon>Copelata</taxon>
        <taxon>Oikopleuridae</taxon>
        <taxon>Oikopleura</taxon>
    </lineage>
</organism>
<dbReference type="SUPFAM" id="SSF54403">
    <property type="entry name" value="Cystatin/monellin"/>
    <property type="match status" value="1"/>
</dbReference>
<reference evidence="8" key="1">
    <citation type="journal article" date="2010" name="Science">
        <title>Plasticity of animal genome architecture unmasked by rapid evolution of a pelagic tunicate.</title>
        <authorList>
            <person name="Denoeud F."/>
            <person name="Henriet S."/>
            <person name="Mungpakdee S."/>
            <person name="Aury J.M."/>
            <person name="Da Silva C."/>
            <person name="Brinkmann H."/>
            <person name="Mikhaleva J."/>
            <person name="Olsen L.C."/>
            <person name="Jubin C."/>
            <person name="Canestro C."/>
            <person name="Bouquet J.M."/>
            <person name="Danks G."/>
            <person name="Poulain J."/>
            <person name="Campsteijn C."/>
            <person name="Adamski M."/>
            <person name="Cross I."/>
            <person name="Yadetie F."/>
            <person name="Muffato M."/>
            <person name="Louis A."/>
            <person name="Butcher S."/>
            <person name="Tsagkogeorga G."/>
            <person name="Konrad A."/>
            <person name="Singh S."/>
            <person name="Jensen M.F."/>
            <person name="Cong E.H."/>
            <person name="Eikeseth-Otteraa H."/>
            <person name="Noel B."/>
            <person name="Anthouard V."/>
            <person name="Porcel B.M."/>
            <person name="Kachouri-Lafond R."/>
            <person name="Nishino A."/>
            <person name="Ugolini M."/>
            <person name="Chourrout P."/>
            <person name="Nishida H."/>
            <person name="Aasland R."/>
            <person name="Huzurbazar S."/>
            <person name="Westhof E."/>
            <person name="Delsuc F."/>
            <person name="Lehrach H."/>
            <person name="Reinhardt R."/>
            <person name="Weissenbach J."/>
            <person name="Roy S.W."/>
            <person name="Artiguenave F."/>
            <person name="Postlethwait J.H."/>
            <person name="Manak J.R."/>
            <person name="Thompson E.M."/>
            <person name="Jaillon O."/>
            <person name="Du Pasquier L."/>
            <person name="Boudinot P."/>
            <person name="Liberles D.A."/>
            <person name="Volff J.N."/>
            <person name="Philippe H."/>
            <person name="Lenhard B."/>
            <person name="Roest Crollius H."/>
            <person name="Wincker P."/>
            <person name="Chourrout D."/>
        </authorList>
    </citation>
    <scope>NUCLEOTIDE SEQUENCE [LARGE SCALE GENOMIC DNA]</scope>
</reference>
<dbReference type="GO" id="GO:0005829">
    <property type="term" value="C:cytosol"/>
    <property type="evidence" value="ECO:0007669"/>
    <property type="project" value="TreeGrafter"/>
</dbReference>
<evidence type="ECO:0000259" key="7">
    <source>
        <dbReference type="Pfam" id="PF00031"/>
    </source>
</evidence>
<evidence type="ECO:0000256" key="3">
    <source>
        <dbReference type="ARBA" id="ARBA00022490"/>
    </source>
</evidence>
<dbReference type="FunFam" id="3.10.450.10:FF:000001">
    <property type="entry name" value="Cystatin-A"/>
    <property type="match status" value="1"/>
</dbReference>
<dbReference type="Gene3D" id="3.10.450.10">
    <property type="match status" value="1"/>
</dbReference>
<protein>
    <recommendedName>
        <fullName evidence="7">Cystatin domain-containing protein</fullName>
    </recommendedName>
</protein>
<gene>
    <name evidence="8" type="ORF">GSOID_T00015826001</name>
</gene>
<dbReference type="EMBL" id="FN653021">
    <property type="protein sequence ID" value="CBY23392.1"/>
    <property type="molecule type" value="Genomic_DNA"/>
</dbReference>
<dbReference type="Pfam" id="PF00031">
    <property type="entry name" value="Cystatin"/>
    <property type="match status" value="1"/>
</dbReference>
<accession>E4X1S5</accession>
<dbReference type="Proteomes" id="UP000001307">
    <property type="component" value="Unassembled WGS sequence"/>
</dbReference>
<keyword evidence="3" id="KW-0963">Cytoplasm</keyword>
<keyword evidence="9" id="KW-1185">Reference proteome</keyword>
<dbReference type="InParanoid" id="E4X1S5"/>
<dbReference type="InterPro" id="IPR046350">
    <property type="entry name" value="Cystatin_sf"/>
</dbReference>
<feature type="region of interest" description="Disordered" evidence="6">
    <location>
        <begin position="76"/>
        <end position="98"/>
    </location>
</feature>
<evidence type="ECO:0000313" key="9">
    <source>
        <dbReference type="Proteomes" id="UP000001307"/>
    </source>
</evidence>